<feature type="non-terminal residue" evidence="1">
    <location>
        <position position="127"/>
    </location>
</feature>
<evidence type="ECO:0000313" key="1">
    <source>
        <dbReference type="EMBL" id="MCE5167486.1"/>
    </source>
</evidence>
<evidence type="ECO:0000313" key="2">
    <source>
        <dbReference type="Proteomes" id="UP000823775"/>
    </source>
</evidence>
<dbReference type="EMBL" id="JACEIK010129580">
    <property type="protein sequence ID" value="MCE5167486.1"/>
    <property type="molecule type" value="Genomic_DNA"/>
</dbReference>
<comment type="caution">
    <text evidence="1">The sequence shown here is derived from an EMBL/GenBank/DDBJ whole genome shotgun (WGS) entry which is preliminary data.</text>
</comment>
<accession>A0ABS8Y740</accession>
<name>A0ABS8Y740_DATST</name>
<gene>
    <name evidence="1" type="ORF">HAX54_005902</name>
</gene>
<reference evidence="1 2" key="1">
    <citation type="journal article" date="2021" name="BMC Genomics">
        <title>Datura genome reveals duplications of psychoactive alkaloid biosynthetic genes and high mutation rate following tissue culture.</title>
        <authorList>
            <person name="Rajewski A."/>
            <person name="Carter-House D."/>
            <person name="Stajich J."/>
            <person name="Litt A."/>
        </authorList>
    </citation>
    <scope>NUCLEOTIDE SEQUENCE [LARGE SCALE GENOMIC DNA]</scope>
    <source>
        <strain evidence="1">AR-01</strain>
    </source>
</reference>
<organism evidence="1 2">
    <name type="scientific">Datura stramonium</name>
    <name type="common">Jimsonweed</name>
    <name type="synonym">Common thornapple</name>
    <dbReference type="NCBI Taxonomy" id="4076"/>
    <lineage>
        <taxon>Eukaryota</taxon>
        <taxon>Viridiplantae</taxon>
        <taxon>Streptophyta</taxon>
        <taxon>Embryophyta</taxon>
        <taxon>Tracheophyta</taxon>
        <taxon>Spermatophyta</taxon>
        <taxon>Magnoliopsida</taxon>
        <taxon>eudicotyledons</taxon>
        <taxon>Gunneridae</taxon>
        <taxon>Pentapetalae</taxon>
        <taxon>asterids</taxon>
        <taxon>lamiids</taxon>
        <taxon>Solanales</taxon>
        <taxon>Solanaceae</taxon>
        <taxon>Solanoideae</taxon>
        <taxon>Datureae</taxon>
        <taxon>Datura</taxon>
    </lineage>
</organism>
<keyword evidence="2" id="KW-1185">Reference proteome</keyword>
<proteinExistence type="predicted"/>
<protein>
    <submittedName>
        <fullName evidence="1">Uncharacterized protein</fullName>
    </submittedName>
</protein>
<dbReference type="Proteomes" id="UP000823775">
    <property type="component" value="Unassembled WGS sequence"/>
</dbReference>
<feature type="non-terminal residue" evidence="1">
    <location>
        <position position="1"/>
    </location>
</feature>
<sequence length="127" mass="14208">WWFLEISGKEEEWKLGSGGLAALRRCYGERVVFGWSSSDRETVRDGDREKGRCFAGGEEVVAATKKGGKGRGLRRCSPATVARNNGERGRCGWICELFPVDSGNRIDEGRFVGSFRFSGGREREIER</sequence>